<dbReference type="PANTHER" id="PTHR33096:SF1">
    <property type="entry name" value="CXC1-LIKE CYSTEINE CLUSTER ASSOCIATED WITH KDZ TRANSPOSASES DOMAIN-CONTAINING PROTEIN"/>
    <property type="match status" value="1"/>
</dbReference>
<feature type="domain" description="CxC2-like cysteine cluster KDZ transposase-associated" evidence="2">
    <location>
        <begin position="206"/>
        <end position="314"/>
    </location>
</feature>
<evidence type="ECO:0000259" key="2">
    <source>
        <dbReference type="Pfam" id="PF18803"/>
    </source>
</evidence>
<dbReference type="PANTHER" id="PTHR33096">
    <property type="entry name" value="CXC2 DOMAIN-CONTAINING PROTEIN"/>
    <property type="match status" value="1"/>
</dbReference>
<reference evidence="3 4" key="1">
    <citation type="journal article" date="2024" name="J Genomics">
        <title>Draft genome sequencing and assembly of Favolaschia claudopus CIRM-BRFM 2984 isolated from oak limbs.</title>
        <authorList>
            <person name="Navarro D."/>
            <person name="Drula E."/>
            <person name="Chaduli D."/>
            <person name="Cazenave R."/>
            <person name="Ahrendt S."/>
            <person name="Wang J."/>
            <person name="Lipzen A."/>
            <person name="Daum C."/>
            <person name="Barry K."/>
            <person name="Grigoriev I.V."/>
            <person name="Favel A."/>
            <person name="Rosso M.N."/>
            <person name="Martin F."/>
        </authorList>
    </citation>
    <scope>NUCLEOTIDE SEQUENCE [LARGE SCALE GENOMIC DNA]</scope>
    <source>
        <strain evidence="3 4">CIRM-BRFM 2984</strain>
    </source>
</reference>
<sequence>MSTRSHRKKIPRPQLVVSGTVSAVSHTTHDNRRVRTRFSTITDGVVVGGGGGENFWADDVATNAARQAEDFSYQLGDNALESRADDQLDDGISVVVPKATRNTNSDRPMRNWWEKVEEYLEESLRREGRGSARVYSRCAGSRCVDPLRVCPNRVCDGLPEWRCVDQACAGEAMYCRACIVGIHARLPTHFVERWDGSHFVRNRKWLKILDLRVQLGHPPGVICPFRQSAAVDFVLYDLNGVHEVNVDFCGCRKDEEEPDERRVQLMRAGWWPATTAAPNTCATFRVVKQFQTLNCLGKLSAFDFVRGLEKCTEHDGLDPPPDRRRPFMLIIRQWRDVKRFKRAKRGYAVSGVRGTALGELALPCRACPQVGWNLPDGWENVDPVLRFLYFIFLAVDANFRLSNRAVSSEAADPILGDGWGYFCQRYGEEGYNAHVAKHAGEEELSNCSGFQAMFLANSKRTKGLRATGVVGVTCGRHNMWRPNGIGDLQVGERQCNVDFVIVSAIFNIVLLYLIISYDIACQYAIHFWTRMSDFPTRLRPRVAPSNVWWKVPNFHLPAHKQKCHSPYSFHWMPGAGMSHGEGIEQNWSASNGAAGSTRLMSAANRATTLEDIFGFHNYDRTLAMHRILPHRLAVAMKEGLAHAAAFEAFTEGLEVERPAEVQEWREWVERWESTQHTTAEDSPFEFAETEVKTLRDIQLEIASEEFVATGAGVEVEREHTPGTFITLGLDIEQTQRKLAVDVAALKEPSPNQKLTFTKRRTALLKQIRRFRGVQRIYMPSVRGALSDNQKAIFDGMGDRLPEEVRLFMPSEIGDSGARERVCAAGLPEVEARMREGEASEALEGVRRGLRTRTMTNRFKIRHFTGQGLLTRGQGMLRVINVRIHLSKIRYRYSRAALLALRGHGAWEERLRVLADDDVRALNERALTDEEKAQNEHWAELGGAIVEGGVARAAGVAAGEGSHTLSWIWYRVGSTEAEGDEHLEEALRVEWCKAYARTKRYDEEVRLVREEMRRTIAYGVTAEREWRRLAGEELAGATPELAEGRRAYALEHAETERARCADLEKRWRPILRKADVYLKESVAASGEPSGAVTVEVDIEDEVSPEEEEARLEGEEGL</sequence>
<proteinExistence type="predicted"/>
<accession>A0AAV9ZWQ3</accession>
<dbReference type="AlphaFoldDB" id="A0AAV9ZWQ3"/>
<dbReference type="Proteomes" id="UP001362999">
    <property type="component" value="Unassembled WGS sequence"/>
</dbReference>
<evidence type="ECO:0000313" key="4">
    <source>
        <dbReference type="Proteomes" id="UP001362999"/>
    </source>
</evidence>
<keyword evidence="4" id="KW-1185">Reference proteome</keyword>
<evidence type="ECO:0000256" key="1">
    <source>
        <dbReference type="SAM" id="MobiDB-lite"/>
    </source>
</evidence>
<feature type="compositionally biased region" description="Acidic residues" evidence="1">
    <location>
        <begin position="1095"/>
        <end position="1108"/>
    </location>
</feature>
<protein>
    <submittedName>
        <fullName evidence="3">CxC2 domain-containing protein</fullName>
    </submittedName>
</protein>
<dbReference type="InterPro" id="IPR040521">
    <property type="entry name" value="KDZ"/>
</dbReference>
<feature type="region of interest" description="Disordered" evidence="1">
    <location>
        <begin position="1084"/>
        <end position="1116"/>
    </location>
</feature>
<dbReference type="Pfam" id="PF18803">
    <property type="entry name" value="CxC2"/>
    <property type="match status" value="1"/>
</dbReference>
<comment type="caution">
    <text evidence="3">The sequence shown here is derived from an EMBL/GenBank/DDBJ whole genome shotgun (WGS) entry which is preliminary data.</text>
</comment>
<dbReference type="Pfam" id="PF18758">
    <property type="entry name" value="KDZ"/>
    <property type="match status" value="1"/>
</dbReference>
<evidence type="ECO:0000313" key="3">
    <source>
        <dbReference type="EMBL" id="KAK6993054.1"/>
    </source>
</evidence>
<dbReference type="EMBL" id="JAWWNJ010000104">
    <property type="protein sequence ID" value="KAK6993054.1"/>
    <property type="molecule type" value="Genomic_DNA"/>
</dbReference>
<name>A0AAV9ZWQ3_9AGAR</name>
<gene>
    <name evidence="3" type="ORF">R3P38DRAFT_2567457</name>
</gene>
<organism evidence="3 4">
    <name type="scientific">Favolaschia claudopus</name>
    <dbReference type="NCBI Taxonomy" id="2862362"/>
    <lineage>
        <taxon>Eukaryota</taxon>
        <taxon>Fungi</taxon>
        <taxon>Dikarya</taxon>
        <taxon>Basidiomycota</taxon>
        <taxon>Agaricomycotina</taxon>
        <taxon>Agaricomycetes</taxon>
        <taxon>Agaricomycetidae</taxon>
        <taxon>Agaricales</taxon>
        <taxon>Marasmiineae</taxon>
        <taxon>Mycenaceae</taxon>
        <taxon>Favolaschia</taxon>
    </lineage>
</organism>
<dbReference type="InterPro" id="IPR041457">
    <property type="entry name" value="CxC2_KDZ-assoc"/>
</dbReference>